<evidence type="ECO:0008006" key="3">
    <source>
        <dbReference type="Google" id="ProtNLM"/>
    </source>
</evidence>
<evidence type="ECO:0000313" key="1">
    <source>
        <dbReference type="EMBL" id="CAN97695.1"/>
    </source>
</evidence>
<dbReference type="Proteomes" id="UP000002139">
    <property type="component" value="Chromosome"/>
</dbReference>
<organism evidence="1 2">
    <name type="scientific">Sorangium cellulosum (strain So ce56)</name>
    <name type="common">Polyangium cellulosum (strain So ce56)</name>
    <dbReference type="NCBI Taxonomy" id="448385"/>
    <lineage>
        <taxon>Bacteria</taxon>
        <taxon>Pseudomonadati</taxon>
        <taxon>Myxococcota</taxon>
        <taxon>Polyangia</taxon>
        <taxon>Polyangiales</taxon>
        <taxon>Polyangiaceae</taxon>
        <taxon>Sorangium</taxon>
    </lineage>
</organism>
<dbReference type="STRING" id="448385.sce7526"/>
<dbReference type="PANTHER" id="PTHR38031">
    <property type="entry name" value="SULFUR CARRIER PROTEIN SLR0821-RELATED"/>
    <property type="match status" value="1"/>
</dbReference>
<keyword evidence="2" id="KW-1185">Reference proteome</keyword>
<dbReference type="EMBL" id="AM746676">
    <property type="protein sequence ID" value="CAN97695.1"/>
    <property type="molecule type" value="Genomic_DNA"/>
</dbReference>
<dbReference type="AlphaFoldDB" id="A9F4C5"/>
<protein>
    <recommendedName>
        <fullName evidence="3">Thiamine biosynthesis protein ThiS</fullName>
    </recommendedName>
</protein>
<dbReference type="Gene3D" id="3.10.20.30">
    <property type="match status" value="1"/>
</dbReference>
<dbReference type="PANTHER" id="PTHR38031:SF1">
    <property type="entry name" value="SULFUR CARRIER PROTEIN CYSO"/>
    <property type="match status" value="1"/>
</dbReference>
<dbReference type="SUPFAM" id="SSF54285">
    <property type="entry name" value="MoaD/ThiS"/>
    <property type="match status" value="1"/>
</dbReference>
<dbReference type="RefSeq" id="WP_012240134.1">
    <property type="nucleotide sequence ID" value="NC_010162.1"/>
</dbReference>
<dbReference type="eggNOG" id="COG1977">
    <property type="taxonomic scope" value="Bacteria"/>
</dbReference>
<dbReference type="InterPro" id="IPR016155">
    <property type="entry name" value="Mopterin_synth/thiamin_S_b"/>
</dbReference>
<dbReference type="HOGENOM" id="CLU_114601_0_0_7"/>
<dbReference type="InterPro" id="IPR012675">
    <property type="entry name" value="Beta-grasp_dom_sf"/>
</dbReference>
<name>A9F4C5_SORC5</name>
<evidence type="ECO:0000313" key="2">
    <source>
        <dbReference type="Proteomes" id="UP000002139"/>
    </source>
</evidence>
<dbReference type="InterPro" id="IPR052045">
    <property type="entry name" value="Sulfur_Carrier/Prot_Modifier"/>
</dbReference>
<dbReference type="Pfam" id="PF02597">
    <property type="entry name" value="ThiS"/>
    <property type="match status" value="1"/>
</dbReference>
<sequence length="117" mass="12982">MGLRLACRPLKPIDARRAREYAKHAMPSVHLTRHLYTFFPHLEGQHLIVEASTAGEVVAALEKLAPGIGFYICDERGRLRTHVNIFVGKQMIRDRKGLTDAVAADDEVHILQALSGG</sequence>
<dbReference type="InterPro" id="IPR003749">
    <property type="entry name" value="ThiS/MoaD-like"/>
</dbReference>
<accession>A9F4C5</accession>
<dbReference type="KEGG" id="scl:sce7526"/>
<reference evidence="1 2" key="1">
    <citation type="journal article" date="2007" name="Nat. Biotechnol.">
        <title>Complete genome sequence of the myxobacterium Sorangium cellulosum.</title>
        <authorList>
            <person name="Schneiker S."/>
            <person name="Perlova O."/>
            <person name="Kaiser O."/>
            <person name="Gerth K."/>
            <person name="Alici A."/>
            <person name="Altmeyer M.O."/>
            <person name="Bartels D."/>
            <person name="Bekel T."/>
            <person name="Beyer S."/>
            <person name="Bode E."/>
            <person name="Bode H.B."/>
            <person name="Bolten C.J."/>
            <person name="Choudhuri J.V."/>
            <person name="Doss S."/>
            <person name="Elnakady Y.A."/>
            <person name="Frank B."/>
            <person name="Gaigalat L."/>
            <person name="Goesmann A."/>
            <person name="Groeger C."/>
            <person name="Gross F."/>
            <person name="Jelsbak L."/>
            <person name="Jelsbak L."/>
            <person name="Kalinowski J."/>
            <person name="Kegler C."/>
            <person name="Knauber T."/>
            <person name="Konietzny S."/>
            <person name="Kopp M."/>
            <person name="Krause L."/>
            <person name="Krug D."/>
            <person name="Linke B."/>
            <person name="Mahmud T."/>
            <person name="Martinez-Arias R."/>
            <person name="McHardy A.C."/>
            <person name="Merai M."/>
            <person name="Meyer F."/>
            <person name="Mormann S."/>
            <person name="Munoz-Dorado J."/>
            <person name="Perez J."/>
            <person name="Pradella S."/>
            <person name="Rachid S."/>
            <person name="Raddatz G."/>
            <person name="Rosenau F."/>
            <person name="Rueckert C."/>
            <person name="Sasse F."/>
            <person name="Scharfe M."/>
            <person name="Schuster S.C."/>
            <person name="Suen G."/>
            <person name="Treuner-Lange A."/>
            <person name="Velicer G.J."/>
            <person name="Vorholter F.-J."/>
            <person name="Weissman K.J."/>
            <person name="Welch R.D."/>
            <person name="Wenzel S.C."/>
            <person name="Whitworth D.E."/>
            <person name="Wilhelm S."/>
            <person name="Wittmann C."/>
            <person name="Bloecker H."/>
            <person name="Puehler A."/>
            <person name="Mueller R."/>
        </authorList>
    </citation>
    <scope>NUCLEOTIDE SEQUENCE [LARGE SCALE GENOMIC DNA]</scope>
    <source>
        <strain evidence="2">So ce56</strain>
    </source>
</reference>
<proteinExistence type="predicted"/>
<gene>
    <name evidence="1" type="ordered locus">sce7526</name>
</gene>